<protein>
    <recommendedName>
        <fullName evidence="5">DAGKc domain-containing protein</fullName>
    </recommendedName>
</protein>
<dbReference type="GO" id="GO:0046512">
    <property type="term" value="P:sphingosine biosynthetic process"/>
    <property type="evidence" value="ECO:0007669"/>
    <property type="project" value="TreeGrafter"/>
</dbReference>
<dbReference type="PANTHER" id="PTHR12358">
    <property type="entry name" value="SPHINGOSINE KINASE"/>
    <property type="match status" value="1"/>
</dbReference>
<dbReference type="Proteomes" id="UP000749646">
    <property type="component" value="Unassembled WGS sequence"/>
</dbReference>
<dbReference type="PROSITE" id="PS50146">
    <property type="entry name" value="DAGK"/>
    <property type="match status" value="1"/>
</dbReference>
<evidence type="ECO:0000256" key="4">
    <source>
        <dbReference type="ARBA" id="ARBA00022840"/>
    </source>
</evidence>
<gene>
    <name evidence="6" type="ORF">BGZ65_003209</name>
</gene>
<dbReference type="OrthoDB" id="336240at2759"/>
<keyword evidence="3" id="KW-0418">Kinase</keyword>
<keyword evidence="4" id="KW-0067">ATP-binding</keyword>
<dbReference type="InterPro" id="IPR016064">
    <property type="entry name" value="NAD/diacylglycerol_kinase_sf"/>
</dbReference>
<dbReference type="InterPro" id="IPR050187">
    <property type="entry name" value="Lipid_Phosphate_FormReg"/>
</dbReference>
<dbReference type="Pfam" id="PF00781">
    <property type="entry name" value="DAGK_cat"/>
    <property type="match status" value="1"/>
</dbReference>
<organism evidence="6 7">
    <name type="scientific">Modicella reniformis</name>
    <dbReference type="NCBI Taxonomy" id="1440133"/>
    <lineage>
        <taxon>Eukaryota</taxon>
        <taxon>Fungi</taxon>
        <taxon>Fungi incertae sedis</taxon>
        <taxon>Mucoromycota</taxon>
        <taxon>Mortierellomycotina</taxon>
        <taxon>Mortierellomycetes</taxon>
        <taxon>Mortierellales</taxon>
        <taxon>Mortierellaceae</taxon>
        <taxon>Modicella</taxon>
    </lineage>
</organism>
<dbReference type="Gene3D" id="2.60.200.40">
    <property type="match status" value="1"/>
</dbReference>
<dbReference type="GO" id="GO:0001727">
    <property type="term" value="F:lipid kinase activity"/>
    <property type="evidence" value="ECO:0007669"/>
    <property type="project" value="TreeGrafter"/>
</dbReference>
<proteinExistence type="predicted"/>
<evidence type="ECO:0000313" key="6">
    <source>
        <dbReference type="EMBL" id="KAF9982112.1"/>
    </source>
</evidence>
<name>A0A9P6SMS4_9FUNG</name>
<evidence type="ECO:0000259" key="5">
    <source>
        <dbReference type="PROSITE" id="PS50146"/>
    </source>
</evidence>
<dbReference type="AlphaFoldDB" id="A0A9P6SMS4"/>
<reference evidence="6" key="1">
    <citation type="journal article" date="2020" name="Fungal Divers.">
        <title>Resolving the Mortierellaceae phylogeny through synthesis of multi-gene phylogenetics and phylogenomics.</title>
        <authorList>
            <person name="Vandepol N."/>
            <person name="Liber J."/>
            <person name="Desiro A."/>
            <person name="Na H."/>
            <person name="Kennedy M."/>
            <person name="Barry K."/>
            <person name="Grigoriev I.V."/>
            <person name="Miller A.N."/>
            <person name="O'Donnell K."/>
            <person name="Stajich J.E."/>
            <person name="Bonito G."/>
        </authorList>
    </citation>
    <scope>NUCLEOTIDE SEQUENCE</scope>
    <source>
        <strain evidence="6">MES-2147</strain>
    </source>
</reference>
<dbReference type="GO" id="GO:0005524">
    <property type="term" value="F:ATP binding"/>
    <property type="evidence" value="ECO:0007669"/>
    <property type="project" value="UniProtKB-KW"/>
</dbReference>
<dbReference type="Gene3D" id="3.40.50.10330">
    <property type="entry name" value="Probable inorganic polyphosphate/atp-NAD kinase, domain 1"/>
    <property type="match status" value="1"/>
</dbReference>
<dbReference type="Pfam" id="PF19279">
    <property type="entry name" value="YegS_C"/>
    <property type="match status" value="1"/>
</dbReference>
<sequence>RSFEEMSPASDKFPVLVVLNPNAGRKEGRMQYDQVVKPCLDSFGSPSRLIETTSPGYAQSYFKDNIQQILIELCQSLAEASNDSGVDNNVAAPSAILSAALIAVTLRIMVIGGDGTVHEIINGILQGLPSAFISGPVGPKIEFSIVPLGTGNAIATSLGIDTVPSAINRFTDGTPTPLRLIKVSTRSNDNSYPGSDQTNLSDWKDLVYTAVVNSFGLHCATVHESESYRILGNTRFKMAALKNILFLKQYKARIDFFGPVQRYDRTLRELVTVGNDPVEEHSSTANPSLTLSGPFTYLMFSKQASLEPGFKPTPLASTSDDWMDVLAVQNVGRSQILRVLDGATKDGQHMDHESVDYFKTKIIELETPSRGRLCVDGEFLDIEAGPQGRIRFEVGQHPSLQLFYVRS</sequence>
<evidence type="ECO:0000256" key="1">
    <source>
        <dbReference type="ARBA" id="ARBA00022679"/>
    </source>
</evidence>
<evidence type="ECO:0000256" key="2">
    <source>
        <dbReference type="ARBA" id="ARBA00022741"/>
    </source>
</evidence>
<keyword evidence="7" id="KW-1185">Reference proteome</keyword>
<dbReference type="GO" id="GO:0016020">
    <property type="term" value="C:membrane"/>
    <property type="evidence" value="ECO:0007669"/>
    <property type="project" value="TreeGrafter"/>
</dbReference>
<feature type="non-terminal residue" evidence="6">
    <location>
        <position position="1"/>
    </location>
</feature>
<dbReference type="InterPro" id="IPR045540">
    <property type="entry name" value="YegS/DAGK_C"/>
</dbReference>
<dbReference type="InterPro" id="IPR001206">
    <property type="entry name" value="Diacylglycerol_kinase_cat_dom"/>
</dbReference>
<keyword evidence="2" id="KW-0547">Nucleotide-binding</keyword>
<comment type="caution">
    <text evidence="6">The sequence shown here is derived from an EMBL/GenBank/DDBJ whole genome shotgun (WGS) entry which is preliminary data.</text>
</comment>
<dbReference type="InterPro" id="IPR017438">
    <property type="entry name" value="ATP-NAD_kinase_N"/>
</dbReference>
<dbReference type="EMBL" id="JAAAHW010003620">
    <property type="protein sequence ID" value="KAF9982112.1"/>
    <property type="molecule type" value="Genomic_DNA"/>
</dbReference>
<dbReference type="SUPFAM" id="SSF111331">
    <property type="entry name" value="NAD kinase/diacylglycerol kinase-like"/>
    <property type="match status" value="1"/>
</dbReference>
<dbReference type="GO" id="GO:0005737">
    <property type="term" value="C:cytoplasm"/>
    <property type="evidence" value="ECO:0007669"/>
    <property type="project" value="TreeGrafter"/>
</dbReference>
<keyword evidence="1" id="KW-0808">Transferase</keyword>
<accession>A0A9P6SMS4</accession>
<evidence type="ECO:0000256" key="3">
    <source>
        <dbReference type="ARBA" id="ARBA00022777"/>
    </source>
</evidence>
<dbReference type="PANTHER" id="PTHR12358:SF108">
    <property type="entry name" value="DAGKC DOMAIN-CONTAINING PROTEIN"/>
    <property type="match status" value="1"/>
</dbReference>
<evidence type="ECO:0000313" key="7">
    <source>
        <dbReference type="Proteomes" id="UP000749646"/>
    </source>
</evidence>
<feature type="domain" description="DAGKc" evidence="5">
    <location>
        <begin position="10"/>
        <end position="187"/>
    </location>
</feature>